<feature type="domain" description="Methyl-accepting transducer" evidence="12">
    <location>
        <begin position="387"/>
        <end position="623"/>
    </location>
</feature>
<sequence>MNLGYKLGLAFVITSLMTAATAWIGYSGMSNLETDFSLVNELSAVVSDVQQLRGAEKDYVITGDDRFITRADELNERMQQRIDRLVAESDGAEVNDRMARIREQLASYVGQFRAYAEQRRSLASLGREMEETATALEALLIDVRAEQQKQYNALNDKLFASKADFKARLDKVDTANLMIKRMLEARMEEKNFIIYEERAALAKARKLASEILASADALEAPATNPDGEDSIENGPGSQTATASVAAEKVRVLAQNYMVALDRYLETWQVAGEELGSMTESATAMQELADQESQLVLAAIDDDLGQKISLLLIVALIAIVIAVLAGYTVSRYITRAIDVLLKSMKRVAEGDLQVSLEAKSKDELGQLSLAANQMVERLKALLGTIRETGTELNGAAETINQLGAENASAIDQQRAEISRIATSINEMSSSIQEVANNVSDTDISTRQADELAVQGQKANHSVSQAVEALESNMQAIVESIESLKGDSEHIGQVLDVIRTIAEQTNLLALNAAIEAARAGEQGRGFAVVADEVRTLASRTQGSTNEIEQMIAALRSSIASSIGVINESESGLKSVVAAKDTAETTINDIKRSLTAISEKMTQVASATEQQGNVSEEISSNITFIDNAAEQISQRASRVSESSESLLRVARRLDEQLSGFRL</sequence>
<keyword evidence="3 11" id="KW-0812">Transmembrane</keyword>
<dbReference type="SMART" id="SM01358">
    <property type="entry name" value="HBM"/>
    <property type="match status" value="1"/>
</dbReference>
<dbReference type="InterPro" id="IPR004090">
    <property type="entry name" value="Chemotax_Me-accpt_rcpt"/>
</dbReference>
<dbReference type="PROSITE" id="PS51753">
    <property type="entry name" value="HBM"/>
    <property type="match status" value="1"/>
</dbReference>
<comment type="similarity">
    <text evidence="7">Belongs to the methyl-accepting chemotaxis (MCP) protein family.</text>
</comment>
<organism evidence="15 16">
    <name type="scientific">Marinobacter antarcticus</name>
    <dbReference type="NCBI Taxonomy" id="564117"/>
    <lineage>
        <taxon>Bacteria</taxon>
        <taxon>Pseudomonadati</taxon>
        <taxon>Pseudomonadota</taxon>
        <taxon>Gammaproteobacteria</taxon>
        <taxon>Pseudomonadales</taxon>
        <taxon>Marinobacteraceae</taxon>
        <taxon>Marinobacter</taxon>
    </lineage>
</organism>
<evidence type="ECO:0000259" key="13">
    <source>
        <dbReference type="PROSITE" id="PS50885"/>
    </source>
</evidence>
<dbReference type="Gene3D" id="6.10.340.10">
    <property type="match status" value="1"/>
</dbReference>
<name>A0A1M6TYP7_9GAMM</name>
<evidence type="ECO:0000256" key="2">
    <source>
        <dbReference type="ARBA" id="ARBA00022500"/>
    </source>
</evidence>
<dbReference type="PROSITE" id="PS50885">
    <property type="entry name" value="HAMP"/>
    <property type="match status" value="1"/>
</dbReference>
<feature type="region of interest" description="Disordered" evidence="10">
    <location>
        <begin position="218"/>
        <end position="238"/>
    </location>
</feature>
<keyword evidence="2" id="KW-0145">Chemotaxis</keyword>
<gene>
    <name evidence="15" type="ORF">SAMN05216369_2490</name>
</gene>
<feature type="domain" description="HBM" evidence="14">
    <location>
        <begin position="34"/>
        <end position="303"/>
    </location>
</feature>
<dbReference type="EMBL" id="FRAQ01000002">
    <property type="protein sequence ID" value="SHK62031.1"/>
    <property type="molecule type" value="Genomic_DNA"/>
</dbReference>
<dbReference type="PRINTS" id="PR00260">
    <property type="entry name" value="CHEMTRNSDUCR"/>
</dbReference>
<keyword evidence="9" id="KW-0175">Coiled coil</keyword>
<evidence type="ECO:0000313" key="15">
    <source>
        <dbReference type="EMBL" id="SHK62031.1"/>
    </source>
</evidence>
<dbReference type="SUPFAM" id="SSF58104">
    <property type="entry name" value="Methyl-accepting chemotaxis protein (MCP) signaling domain"/>
    <property type="match status" value="1"/>
</dbReference>
<evidence type="ECO:0000259" key="12">
    <source>
        <dbReference type="PROSITE" id="PS50111"/>
    </source>
</evidence>
<keyword evidence="16" id="KW-1185">Reference proteome</keyword>
<evidence type="ECO:0000256" key="3">
    <source>
        <dbReference type="ARBA" id="ARBA00022692"/>
    </source>
</evidence>
<feature type="domain" description="HAMP" evidence="13">
    <location>
        <begin position="330"/>
        <end position="382"/>
    </location>
</feature>
<dbReference type="STRING" id="564117.SAMN05216369_2490"/>
<dbReference type="AlphaFoldDB" id="A0A1M6TYP7"/>
<dbReference type="FunFam" id="1.10.287.950:FF:000001">
    <property type="entry name" value="Methyl-accepting chemotaxis sensory transducer"/>
    <property type="match status" value="1"/>
</dbReference>
<dbReference type="SMART" id="SM00283">
    <property type="entry name" value="MA"/>
    <property type="match status" value="1"/>
</dbReference>
<dbReference type="Pfam" id="PF00015">
    <property type="entry name" value="MCPsignal"/>
    <property type="match status" value="1"/>
</dbReference>
<protein>
    <submittedName>
        <fullName evidence="15">Methyl-accepting chemotaxis protein</fullName>
    </submittedName>
</protein>
<evidence type="ECO:0000256" key="8">
    <source>
        <dbReference type="PROSITE-ProRule" id="PRU00284"/>
    </source>
</evidence>
<dbReference type="GO" id="GO:0007165">
    <property type="term" value="P:signal transduction"/>
    <property type="evidence" value="ECO:0007669"/>
    <property type="project" value="UniProtKB-KW"/>
</dbReference>
<dbReference type="InterPro" id="IPR003660">
    <property type="entry name" value="HAMP_dom"/>
</dbReference>
<dbReference type="CDD" id="cd06225">
    <property type="entry name" value="HAMP"/>
    <property type="match status" value="1"/>
</dbReference>
<evidence type="ECO:0000256" key="1">
    <source>
        <dbReference type="ARBA" id="ARBA00004141"/>
    </source>
</evidence>
<evidence type="ECO:0000256" key="6">
    <source>
        <dbReference type="ARBA" id="ARBA00023224"/>
    </source>
</evidence>
<dbReference type="OrthoDB" id="2489132at2"/>
<dbReference type="PROSITE" id="PS50111">
    <property type="entry name" value="CHEMOTAXIS_TRANSDUC_2"/>
    <property type="match status" value="1"/>
</dbReference>
<dbReference type="PANTHER" id="PTHR32089">
    <property type="entry name" value="METHYL-ACCEPTING CHEMOTAXIS PROTEIN MCPB"/>
    <property type="match status" value="1"/>
</dbReference>
<dbReference type="GO" id="GO:0016020">
    <property type="term" value="C:membrane"/>
    <property type="evidence" value="ECO:0007669"/>
    <property type="project" value="UniProtKB-SubCell"/>
</dbReference>
<reference evidence="16" key="1">
    <citation type="submission" date="2016-11" db="EMBL/GenBank/DDBJ databases">
        <authorList>
            <person name="Varghese N."/>
            <person name="Submissions S."/>
        </authorList>
    </citation>
    <scope>NUCLEOTIDE SEQUENCE [LARGE SCALE GENOMIC DNA]</scope>
    <source>
        <strain evidence="16">CGMCC 1.10835</strain>
    </source>
</reference>
<keyword evidence="6 8" id="KW-0807">Transducer</keyword>
<dbReference type="Gene3D" id="1.10.287.950">
    <property type="entry name" value="Methyl-accepting chemotaxis protein"/>
    <property type="match status" value="1"/>
</dbReference>
<dbReference type="InterPro" id="IPR004089">
    <property type="entry name" value="MCPsignal_dom"/>
</dbReference>
<evidence type="ECO:0000256" key="7">
    <source>
        <dbReference type="ARBA" id="ARBA00029447"/>
    </source>
</evidence>
<evidence type="ECO:0000256" key="11">
    <source>
        <dbReference type="SAM" id="Phobius"/>
    </source>
</evidence>
<dbReference type="RefSeq" id="WP_072798126.1">
    <property type="nucleotide sequence ID" value="NZ_FRAQ01000002.1"/>
</dbReference>
<dbReference type="GO" id="GO:0004888">
    <property type="term" value="F:transmembrane signaling receptor activity"/>
    <property type="evidence" value="ECO:0007669"/>
    <property type="project" value="InterPro"/>
</dbReference>
<dbReference type="Pfam" id="PF00672">
    <property type="entry name" value="HAMP"/>
    <property type="match status" value="1"/>
</dbReference>
<evidence type="ECO:0000256" key="4">
    <source>
        <dbReference type="ARBA" id="ARBA00022989"/>
    </source>
</evidence>
<dbReference type="CDD" id="cd11386">
    <property type="entry name" value="MCP_signal"/>
    <property type="match status" value="1"/>
</dbReference>
<proteinExistence type="inferred from homology"/>
<evidence type="ECO:0000259" key="14">
    <source>
        <dbReference type="PROSITE" id="PS51753"/>
    </source>
</evidence>
<dbReference type="SMART" id="SM00304">
    <property type="entry name" value="HAMP"/>
    <property type="match status" value="2"/>
</dbReference>
<feature type="coiled-coil region" evidence="9">
    <location>
        <begin position="68"/>
        <end position="95"/>
    </location>
</feature>
<dbReference type="InterPro" id="IPR032255">
    <property type="entry name" value="HBM"/>
</dbReference>
<feature type="transmembrane region" description="Helical" evidence="11">
    <location>
        <begin position="307"/>
        <end position="326"/>
    </location>
</feature>
<dbReference type="GO" id="GO:0006935">
    <property type="term" value="P:chemotaxis"/>
    <property type="evidence" value="ECO:0007669"/>
    <property type="project" value="UniProtKB-KW"/>
</dbReference>
<dbReference type="Proteomes" id="UP000184497">
    <property type="component" value="Unassembled WGS sequence"/>
</dbReference>
<evidence type="ECO:0000313" key="16">
    <source>
        <dbReference type="Proteomes" id="UP000184497"/>
    </source>
</evidence>
<comment type="subcellular location">
    <subcellularLocation>
        <location evidence="1">Membrane</location>
        <topology evidence="1">Multi-pass membrane protein</topology>
    </subcellularLocation>
</comment>
<keyword evidence="5 11" id="KW-0472">Membrane</keyword>
<evidence type="ECO:0000256" key="5">
    <source>
        <dbReference type="ARBA" id="ARBA00023136"/>
    </source>
</evidence>
<evidence type="ECO:0000256" key="10">
    <source>
        <dbReference type="SAM" id="MobiDB-lite"/>
    </source>
</evidence>
<evidence type="ECO:0000256" key="9">
    <source>
        <dbReference type="SAM" id="Coils"/>
    </source>
</evidence>
<accession>A0A1M6TYP7</accession>
<keyword evidence="4 11" id="KW-1133">Transmembrane helix</keyword>
<dbReference type="PANTHER" id="PTHR32089:SF120">
    <property type="entry name" value="METHYL-ACCEPTING CHEMOTAXIS PROTEIN TLPQ"/>
    <property type="match status" value="1"/>
</dbReference>